<evidence type="ECO:0000256" key="2">
    <source>
        <dbReference type="ARBA" id="ARBA00022679"/>
    </source>
</evidence>
<reference evidence="5 6" key="1">
    <citation type="submission" date="2019-03" db="EMBL/GenBank/DDBJ databases">
        <title>Freshwater and sediment microbial communities from various areas in North America, analyzing microbe dynamics in response to fracking.</title>
        <authorList>
            <person name="Lamendella R."/>
        </authorList>
    </citation>
    <scope>NUCLEOTIDE SEQUENCE [LARGE SCALE GENOMIC DNA]</scope>
    <source>
        <strain evidence="5 6">18_TX</strain>
    </source>
</reference>
<dbReference type="Proteomes" id="UP000295531">
    <property type="component" value="Unassembled WGS sequence"/>
</dbReference>
<keyword evidence="2" id="KW-0808">Transferase</keyword>
<name>A0A4R6NZG6_9GAMM</name>
<dbReference type="RefSeq" id="WP_133540313.1">
    <property type="nucleotide sequence ID" value="NZ_SNXI01000015.1"/>
</dbReference>
<dbReference type="GO" id="GO:0008168">
    <property type="term" value="F:methyltransferase activity"/>
    <property type="evidence" value="ECO:0007669"/>
    <property type="project" value="UniProtKB-KW"/>
</dbReference>
<dbReference type="PANTHER" id="PTHR12829:SF7">
    <property type="entry name" value="N6-ADENOSINE-METHYLTRANSFERASE CATALYTIC SUBUNIT"/>
    <property type="match status" value="1"/>
</dbReference>
<dbReference type="AlphaFoldDB" id="A0A4R6NZG6"/>
<evidence type="ECO:0000256" key="4">
    <source>
        <dbReference type="PROSITE-ProRule" id="PRU00489"/>
    </source>
</evidence>
<evidence type="ECO:0000313" key="5">
    <source>
        <dbReference type="EMBL" id="TDP30764.1"/>
    </source>
</evidence>
<evidence type="ECO:0000313" key="6">
    <source>
        <dbReference type="Proteomes" id="UP000295531"/>
    </source>
</evidence>
<dbReference type="EMBL" id="SNXI01000015">
    <property type="protein sequence ID" value="TDP30764.1"/>
    <property type="molecule type" value="Genomic_DNA"/>
</dbReference>
<comment type="similarity">
    <text evidence="4">Belongs to the MT-A70-like family.</text>
</comment>
<dbReference type="OrthoDB" id="6258822at2"/>
<sequence>MEHPSKKYKVLVVDPPWNQGKTGKRAVRPNQQTKLDYATMSKDELMQLPISDWAEDQSFLWLWATNSKDRKTKEPILKMAFDLMESWGFTFYTMVTWDKKTGPCPFGPYQITTEHVLFGYRGKAEFEKSSLGKMKTCFTESPTIHSAKPDSFYQKVNQLFSGDKLDVFARQIREGFDGWGNEYGSLDVNAKRVIKRKIATHGTNFENIAQAR</sequence>
<dbReference type="InterPro" id="IPR007757">
    <property type="entry name" value="MT-A70-like"/>
</dbReference>
<dbReference type="InterPro" id="IPR029063">
    <property type="entry name" value="SAM-dependent_MTases_sf"/>
</dbReference>
<gene>
    <name evidence="5" type="ORF">DEU29_11547</name>
</gene>
<keyword evidence="3" id="KW-0949">S-adenosyl-L-methionine</keyword>
<dbReference type="Gene3D" id="3.40.50.150">
    <property type="entry name" value="Vaccinia Virus protein VP39"/>
    <property type="match status" value="1"/>
</dbReference>
<comment type="caution">
    <text evidence="5">The sequence shown here is derived from an EMBL/GenBank/DDBJ whole genome shotgun (WGS) entry which is preliminary data.</text>
</comment>
<dbReference type="PANTHER" id="PTHR12829">
    <property type="entry name" value="N6-ADENOSINE-METHYLTRANSFERASE"/>
    <property type="match status" value="1"/>
</dbReference>
<proteinExistence type="inferred from homology"/>
<dbReference type="Pfam" id="PF05063">
    <property type="entry name" value="MT-A70"/>
    <property type="match status" value="1"/>
</dbReference>
<organism evidence="5 6">
    <name type="scientific">Idiomarina aquatica</name>
    <dbReference type="NCBI Taxonomy" id="1327752"/>
    <lineage>
        <taxon>Bacteria</taxon>
        <taxon>Pseudomonadati</taxon>
        <taxon>Pseudomonadota</taxon>
        <taxon>Gammaproteobacteria</taxon>
        <taxon>Alteromonadales</taxon>
        <taxon>Idiomarinaceae</taxon>
        <taxon>Idiomarina</taxon>
    </lineage>
</organism>
<dbReference type="PROSITE" id="PS51143">
    <property type="entry name" value="MT_A70"/>
    <property type="match status" value="1"/>
</dbReference>
<protein>
    <submittedName>
        <fullName evidence="5">N6-adenosine-specific RNA methylase IME4</fullName>
    </submittedName>
</protein>
<evidence type="ECO:0000256" key="1">
    <source>
        <dbReference type="ARBA" id="ARBA00022603"/>
    </source>
</evidence>
<dbReference type="SUPFAM" id="SSF53335">
    <property type="entry name" value="S-adenosyl-L-methionine-dependent methyltransferases"/>
    <property type="match status" value="1"/>
</dbReference>
<accession>A0A4R6NZG6</accession>
<dbReference type="GO" id="GO:0032259">
    <property type="term" value="P:methylation"/>
    <property type="evidence" value="ECO:0007669"/>
    <property type="project" value="UniProtKB-KW"/>
</dbReference>
<keyword evidence="1 5" id="KW-0489">Methyltransferase</keyword>
<keyword evidence="6" id="KW-1185">Reference proteome</keyword>
<evidence type="ECO:0000256" key="3">
    <source>
        <dbReference type="ARBA" id="ARBA00022691"/>
    </source>
</evidence>